<proteinExistence type="predicted"/>
<sequence length="280" mass="31302">LIPRDEVEMAPHPFRVGSFGKIYHGTWLGSRVVVKRVKLESTKARGDFLREAAIWKRLHHPHIVPLFGACISFGEKQTQPEGLFVCEEAENGSLRDFLFNETQVGRSPPIWRALRDAALGLRFMHQRGIIHGDLKCNNILVSKAGVAMLTDFGLSSAPAHEESIGAFQWKAPELFEPECSAPTFESDVYAFGMCVMEALRGGSPWGPLPDAAIRYALVKLKRTLAQGGYQRSISTCIMPRPANVKTDQHWAFVKQLCAFEPSKRLKLNDAITILERFAEV</sequence>
<dbReference type="PANTHER" id="PTHR44329:SF214">
    <property type="entry name" value="PROTEIN KINASE DOMAIN-CONTAINING PROTEIN"/>
    <property type="match status" value="1"/>
</dbReference>
<feature type="domain" description="Protein kinase" evidence="1">
    <location>
        <begin position="8"/>
        <end position="278"/>
    </location>
</feature>
<dbReference type="RefSeq" id="XP_009529573.1">
    <property type="nucleotide sequence ID" value="XM_009531278.1"/>
</dbReference>
<dbReference type="SMR" id="G4ZPN4"/>
<dbReference type="PANTHER" id="PTHR44329">
    <property type="entry name" value="SERINE/THREONINE-PROTEIN KINASE TNNI3K-RELATED"/>
    <property type="match status" value="1"/>
</dbReference>
<dbReference type="GeneID" id="20651249"/>
<dbReference type="InParanoid" id="G4ZPN4"/>
<gene>
    <name evidence="2" type="ORF">PHYSODRAFT_398960</name>
</gene>
<reference evidence="2 3" key="1">
    <citation type="journal article" date="2006" name="Science">
        <title>Phytophthora genome sequences uncover evolutionary origins and mechanisms of pathogenesis.</title>
        <authorList>
            <person name="Tyler B.M."/>
            <person name="Tripathy S."/>
            <person name="Zhang X."/>
            <person name="Dehal P."/>
            <person name="Jiang R.H."/>
            <person name="Aerts A."/>
            <person name="Arredondo F.D."/>
            <person name="Baxter L."/>
            <person name="Bensasson D."/>
            <person name="Beynon J.L."/>
            <person name="Chapman J."/>
            <person name="Damasceno C.M."/>
            <person name="Dorrance A.E."/>
            <person name="Dou D."/>
            <person name="Dickerman A.W."/>
            <person name="Dubchak I.L."/>
            <person name="Garbelotto M."/>
            <person name="Gijzen M."/>
            <person name="Gordon S.G."/>
            <person name="Govers F."/>
            <person name="Grunwald N.J."/>
            <person name="Huang W."/>
            <person name="Ivors K.L."/>
            <person name="Jones R.W."/>
            <person name="Kamoun S."/>
            <person name="Krampis K."/>
            <person name="Lamour K.H."/>
            <person name="Lee M.K."/>
            <person name="McDonald W.H."/>
            <person name="Medina M."/>
            <person name="Meijer H.J."/>
            <person name="Nordberg E.K."/>
            <person name="Maclean D.J."/>
            <person name="Ospina-Giraldo M.D."/>
            <person name="Morris P.F."/>
            <person name="Phuntumart V."/>
            <person name="Putnam N.H."/>
            <person name="Rash S."/>
            <person name="Rose J.K."/>
            <person name="Sakihama Y."/>
            <person name="Salamov A.A."/>
            <person name="Savidor A."/>
            <person name="Scheuring C.F."/>
            <person name="Smith B.M."/>
            <person name="Sobral B.W."/>
            <person name="Terry A."/>
            <person name="Torto-Alalibo T.A."/>
            <person name="Win J."/>
            <person name="Xu Z."/>
            <person name="Zhang H."/>
            <person name="Grigoriev I.V."/>
            <person name="Rokhsar D.S."/>
            <person name="Boore J.L."/>
        </authorList>
    </citation>
    <scope>NUCLEOTIDE SEQUENCE [LARGE SCALE GENOMIC DNA]</scope>
    <source>
        <strain evidence="2 3">P6497</strain>
    </source>
</reference>
<dbReference type="Gene3D" id="3.30.200.20">
    <property type="entry name" value="Phosphorylase Kinase, domain 1"/>
    <property type="match status" value="1"/>
</dbReference>
<dbReference type="GO" id="GO:0004674">
    <property type="term" value="F:protein serine/threonine kinase activity"/>
    <property type="evidence" value="ECO:0007669"/>
    <property type="project" value="TreeGrafter"/>
</dbReference>
<dbReference type="KEGG" id="psoj:PHYSODRAFT_398960"/>
<evidence type="ECO:0000313" key="2">
    <source>
        <dbReference type="EMBL" id="EGZ15824.1"/>
    </source>
</evidence>
<dbReference type="AlphaFoldDB" id="G4ZPN4"/>
<dbReference type="SUPFAM" id="SSF56112">
    <property type="entry name" value="Protein kinase-like (PK-like)"/>
    <property type="match status" value="1"/>
</dbReference>
<dbReference type="PROSITE" id="PS00108">
    <property type="entry name" value="PROTEIN_KINASE_ST"/>
    <property type="match status" value="1"/>
</dbReference>
<organism evidence="2 3">
    <name type="scientific">Phytophthora sojae (strain P6497)</name>
    <name type="common">Soybean stem and root rot agent</name>
    <name type="synonym">Phytophthora megasperma f. sp. glycines</name>
    <dbReference type="NCBI Taxonomy" id="1094619"/>
    <lineage>
        <taxon>Eukaryota</taxon>
        <taxon>Sar</taxon>
        <taxon>Stramenopiles</taxon>
        <taxon>Oomycota</taxon>
        <taxon>Peronosporomycetes</taxon>
        <taxon>Peronosporales</taxon>
        <taxon>Peronosporaceae</taxon>
        <taxon>Phytophthora</taxon>
    </lineage>
</organism>
<dbReference type="InterPro" id="IPR011009">
    <property type="entry name" value="Kinase-like_dom_sf"/>
</dbReference>
<feature type="non-terminal residue" evidence="2">
    <location>
        <position position="280"/>
    </location>
</feature>
<name>G4ZPN4_PHYSP</name>
<keyword evidence="3" id="KW-1185">Reference proteome</keyword>
<dbReference type="STRING" id="1094619.G4ZPN4"/>
<evidence type="ECO:0000313" key="3">
    <source>
        <dbReference type="Proteomes" id="UP000002640"/>
    </source>
</evidence>
<dbReference type="SMART" id="SM00220">
    <property type="entry name" value="S_TKc"/>
    <property type="match status" value="1"/>
</dbReference>
<dbReference type="EMBL" id="JH159155">
    <property type="protein sequence ID" value="EGZ15824.1"/>
    <property type="molecule type" value="Genomic_DNA"/>
</dbReference>
<dbReference type="PROSITE" id="PS50011">
    <property type="entry name" value="PROTEIN_KINASE_DOM"/>
    <property type="match status" value="1"/>
</dbReference>
<dbReference type="Gene3D" id="1.10.510.10">
    <property type="entry name" value="Transferase(Phosphotransferase) domain 1"/>
    <property type="match status" value="1"/>
</dbReference>
<dbReference type="InterPro" id="IPR001245">
    <property type="entry name" value="Ser-Thr/Tyr_kinase_cat_dom"/>
</dbReference>
<dbReference type="Pfam" id="PF07714">
    <property type="entry name" value="PK_Tyr_Ser-Thr"/>
    <property type="match status" value="1"/>
</dbReference>
<dbReference type="Proteomes" id="UP000002640">
    <property type="component" value="Unassembled WGS sequence"/>
</dbReference>
<feature type="non-terminal residue" evidence="2">
    <location>
        <position position="1"/>
    </location>
</feature>
<dbReference type="GO" id="GO:0005524">
    <property type="term" value="F:ATP binding"/>
    <property type="evidence" value="ECO:0007669"/>
    <property type="project" value="InterPro"/>
</dbReference>
<dbReference type="InterPro" id="IPR051681">
    <property type="entry name" value="Ser/Thr_Kinases-Pseudokinases"/>
</dbReference>
<accession>G4ZPN4</accession>
<protein>
    <recommendedName>
        <fullName evidence="1">Protein kinase domain-containing protein</fullName>
    </recommendedName>
</protein>
<dbReference type="InterPro" id="IPR008271">
    <property type="entry name" value="Ser/Thr_kinase_AS"/>
</dbReference>
<dbReference type="InterPro" id="IPR000719">
    <property type="entry name" value="Prot_kinase_dom"/>
</dbReference>
<evidence type="ECO:0000259" key="1">
    <source>
        <dbReference type="PROSITE" id="PS50011"/>
    </source>
</evidence>